<accession>M7N1V7</accession>
<dbReference type="RefSeq" id="WP_009197039.1">
    <property type="nucleotide sequence ID" value="NZ_AODQ01000135.1"/>
</dbReference>
<dbReference type="Proteomes" id="UP000011910">
    <property type="component" value="Unassembled WGS sequence"/>
</dbReference>
<evidence type="ECO:0000313" key="2">
    <source>
        <dbReference type="EMBL" id="EMR01206.1"/>
    </source>
</evidence>
<dbReference type="AlphaFoldDB" id="M7N1V7"/>
<dbReference type="EMBL" id="AODQ01000135">
    <property type="protein sequence ID" value="EMR01206.1"/>
    <property type="molecule type" value="Genomic_DNA"/>
</dbReference>
<comment type="caution">
    <text evidence="2">The sequence shown here is derived from an EMBL/GenBank/DDBJ whole genome shotgun (WGS) entry which is preliminary data.</text>
</comment>
<proteinExistence type="predicted"/>
<dbReference type="OrthoDB" id="5290748at2"/>
<keyword evidence="3" id="KW-1185">Reference proteome</keyword>
<reference evidence="2 3" key="1">
    <citation type="journal article" date="2013" name="Genome Announc.">
        <title>Draft Genome Sequence of Cesiribacter andamanensis Strain AMV16T, Isolated from a Soil Sample from a Mud Volcano in the Andaman Islands, India.</title>
        <authorList>
            <person name="Shivaji S."/>
            <person name="Ara S."/>
            <person name="Begum Z."/>
            <person name="Srinivas T.N."/>
            <person name="Singh A."/>
            <person name="Kumar Pinnaka A."/>
        </authorList>
    </citation>
    <scope>NUCLEOTIDE SEQUENCE [LARGE SCALE GENOMIC DNA]</scope>
    <source>
        <strain evidence="2 3">AMV16</strain>
    </source>
</reference>
<sequence length="265" mass="30846">MKALQYDGSYEGLLCCLFYAYRHKFWPQVLLTGAPGPGLLLQEVRQVPTIEAEYQRVQQGLKKRLQYLTPEQLYWAFLSEQPEADRLLFDFMRYLFDSPPGTPSGADGNVANPLVLQVKRLQRRVFREMHRMHAFVRFEEMPDGLWVALMEPQCNVLPVLGPHFAARYASQRWLLVDNKRGYGLYYDGEDAATVRFTEDFLKKARLQQRQHSAAQQLWQTYFKAVNISARRNTGLQKRHVPARYRALMPEFLPHADALPGRHSDT</sequence>
<dbReference type="eggNOG" id="COG1573">
    <property type="taxonomic scope" value="Bacteria"/>
</dbReference>
<dbReference type="InterPro" id="IPR025404">
    <property type="entry name" value="DUF4130"/>
</dbReference>
<organism evidence="2 3">
    <name type="scientific">Cesiribacter andamanensis AMV16</name>
    <dbReference type="NCBI Taxonomy" id="1279009"/>
    <lineage>
        <taxon>Bacteria</taxon>
        <taxon>Pseudomonadati</taxon>
        <taxon>Bacteroidota</taxon>
        <taxon>Cytophagia</taxon>
        <taxon>Cytophagales</taxon>
        <taxon>Cesiribacteraceae</taxon>
        <taxon>Cesiribacter</taxon>
    </lineage>
</organism>
<evidence type="ECO:0000313" key="3">
    <source>
        <dbReference type="Proteomes" id="UP000011910"/>
    </source>
</evidence>
<name>M7N1V7_9BACT</name>
<dbReference type="InterPro" id="IPR023875">
    <property type="entry name" value="DNA_repair_put"/>
</dbReference>
<dbReference type="Pfam" id="PF13566">
    <property type="entry name" value="DUF4130"/>
    <property type="match status" value="1"/>
</dbReference>
<feature type="domain" description="DUF4130" evidence="1">
    <location>
        <begin position="83"/>
        <end position="250"/>
    </location>
</feature>
<dbReference type="STRING" id="1279009.ADICEAN_03659"/>
<dbReference type="NCBIfam" id="TIGR03915">
    <property type="entry name" value="SAM_7_link_chp"/>
    <property type="match status" value="1"/>
</dbReference>
<evidence type="ECO:0000259" key="1">
    <source>
        <dbReference type="Pfam" id="PF13566"/>
    </source>
</evidence>
<gene>
    <name evidence="2" type="ORF">ADICEAN_03659</name>
</gene>
<protein>
    <submittedName>
        <fullName evidence="2">Putative DNA metabolism protein</fullName>
    </submittedName>
</protein>